<dbReference type="Gene3D" id="1.20.140.20">
    <property type="entry name" value="Alpha-ketoacid/pyruvate dehydrogenase kinase, N-terminal domain"/>
    <property type="match status" value="1"/>
</dbReference>
<evidence type="ECO:0000313" key="10">
    <source>
        <dbReference type="EMBL" id="KAF0693633.1"/>
    </source>
</evidence>
<dbReference type="PANTHER" id="PTHR11947">
    <property type="entry name" value="PYRUVATE DEHYDROGENASE KINASE"/>
    <property type="match status" value="1"/>
</dbReference>
<evidence type="ECO:0000256" key="4">
    <source>
        <dbReference type="ARBA" id="ARBA00022777"/>
    </source>
</evidence>
<dbReference type="Proteomes" id="UP000332933">
    <property type="component" value="Unassembled WGS sequence"/>
</dbReference>
<dbReference type="PANTHER" id="PTHR11947:SF3">
    <property type="entry name" value="[PYRUVATE DEHYDROGENASE (ACETYL-TRANSFERRING)] KINASE, MITOCHONDRIAL"/>
    <property type="match status" value="1"/>
</dbReference>
<proteinExistence type="inferred from homology"/>
<dbReference type="EMBL" id="CAADRA010005699">
    <property type="protein sequence ID" value="VFT92220.1"/>
    <property type="molecule type" value="Genomic_DNA"/>
</dbReference>
<dbReference type="AlphaFoldDB" id="A0A485L427"/>
<organism evidence="11 12">
    <name type="scientific">Aphanomyces stellatus</name>
    <dbReference type="NCBI Taxonomy" id="120398"/>
    <lineage>
        <taxon>Eukaryota</taxon>
        <taxon>Sar</taxon>
        <taxon>Stramenopiles</taxon>
        <taxon>Oomycota</taxon>
        <taxon>Saprolegniomycetes</taxon>
        <taxon>Saprolegniales</taxon>
        <taxon>Verrucalvaceae</taxon>
        <taxon>Aphanomyces</taxon>
    </lineage>
</organism>
<dbReference type="Pfam" id="PF10436">
    <property type="entry name" value="BCDHK_Adom3"/>
    <property type="match status" value="1"/>
</dbReference>
<dbReference type="SUPFAM" id="SSF55874">
    <property type="entry name" value="ATPase domain of HSP90 chaperone/DNA topoisomerase II/histidine kinase"/>
    <property type="match status" value="2"/>
</dbReference>
<evidence type="ECO:0000256" key="3">
    <source>
        <dbReference type="ARBA" id="ARBA00022741"/>
    </source>
</evidence>
<gene>
    <name evidence="11" type="primary">Aste57867_15418</name>
    <name evidence="10" type="ORF">As57867_015362</name>
    <name evidence="11" type="ORF">ASTE57867_15418</name>
</gene>
<dbReference type="GO" id="GO:0005759">
    <property type="term" value="C:mitochondrial matrix"/>
    <property type="evidence" value="ECO:0007669"/>
    <property type="project" value="UniProtKB-SubCell"/>
</dbReference>
<dbReference type="EC" id="2.7.11.-" evidence="8"/>
<dbReference type="GO" id="GO:0005524">
    <property type="term" value="F:ATP binding"/>
    <property type="evidence" value="ECO:0007669"/>
    <property type="project" value="UniProtKB-UniRule"/>
</dbReference>
<dbReference type="SUPFAM" id="SSF69012">
    <property type="entry name" value="alpha-ketoacid dehydrogenase kinase, N-terminal domain"/>
    <property type="match status" value="1"/>
</dbReference>
<keyword evidence="12" id="KW-1185">Reference proteome</keyword>
<comment type="catalytic activity">
    <reaction evidence="7">
        <text>L-seryl-[pyruvate dehydrogenase E1 alpha subunit] + ATP = O-phospho-L-seryl-[pyruvate dehydrogenase E1 alpha subunit] + ADP + H(+)</text>
        <dbReference type="Rhea" id="RHEA:23052"/>
        <dbReference type="Rhea" id="RHEA-COMP:13689"/>
        <dbReference type="Rhea" id="RHEA-COMP:13690"/>
        <dbReference type="ChEBI" id="CHEBI:15378"/>
        <dbReference type="ChEBI" id="CHEBI:29999"/>
        <dbReference type="ChEBI" id="CHEBI:30616"/>
        <dbReference type="ChEBI" id="CHEBI:83421"/>
        <dbReference type="ChEBI" id="CHEBI:456216"/>
        <dbReference type="EC" id="2.7.11.2"/>
    </reaction>
</comment>
<reference evidence="11 12" key="1">
    <citation type="submission" date="2019-03" db="EMBL/GenBank/DDBJ databases">
        <authorList>
            <person name="Gaulin E."/>
            <person name="Dumas B."/>
        </authorList>
    </citation>
    <scope>NUCLEOTIDE SEQUENCE [LARGE SCALE GENOMIC DNA]</scope>
    <source>
        <strain evidence="11">CBS 568.67</strain>
    </source>
</reference>
<evidence type="ECO:0000313" key="12">
    <source>
        <dbReference type="Proteomes" id="UP000332933"/>
    </source>
</evidence>
<dbReference type="InterPro" id="IPR018955">
    <property type="entry name" value="BCDHK/PDK_N"/>
</dbReference>
<dbReference type="InterPro" id="IPR039028">
    <property type="entry name" value="BCKD/PDK"/>
</dbReference>
<comment type="similarity">
    <text evidence="1 8">Belongs to the PDK/BCKDK protein kinase family.</text>
</comment>
<protein>
    <recommendedName>
        <fullName evidence="8">Protein-serine/threonine kinase</fullName>
        <ecNumber evidence="8">2.7.11.-</ecNumber>
    </recommendedName>
</protein>
<evidence type="ECO:0000256" key="8">
    <source>
        <dbReference type="RuleBase" id="RU366032"/>
    </source>
</evidence>
<keyword evidence="2 8" id="KW-0808">Transferase</keyword>
<dbReference type="Gene3D" id="3.30.565.10">
    <property type="entry name" value="Histidine kinase-like ATPase, C-terminal domain"/>
    <property type="match status" value="1"/>
</dbReference>
<feature type="domain" description="Branched-chain alpha-ketoacid dehydrogenase kinase/Pyruvate dehydrogenase kinase N-terminal" evidence="9">
    <location>
        <begin position="83"/>
        <end position="230"/>
    </location>
</feature>
<keyword evidence="4 8" id="KW-0418">Kinase</keyword>
<dbReference type="OrthoDB" id="241648at2759"/>
<dbReference type="InterPro" id="IPR036784">
    <property type="entry name" value="AK/P_DHK_N_sf"/>
</dbReference>
<evidence type="ECO:0000256" key="6">
    <source>
        <dbReference type="ARBA" id="ARBA00023128"/>
    </source>
</evidence>
<reference evidence="10" key="2">
    <citation type="submission" date="2019-06" db="EMBL/GenBank/DDBJ databases">
        <title>Genomics analysis of Aphanomyces spp. identifies a new class of oomycete effector associated with host adaptation.</title>
        <authorList>
            <person name="Gaulin E."/>
        </authorList>
    </citation>
    <scope>NUCLEOTIDE SEQUENCE</scope>
    <source>
        <strain evidence="10">CBS 578.67</strain>
    </source>
</reference>
<dbReference type="EMBL" id="VJMH01005678">
    <property type="protein sequence ID" value="KAF0693633.1"/>
    <property type="molecule type" value="Genomic_DNA"/>
</dbReference>
<dbReference type="GO" id="GO:0010906">
    <property type="term" value="P:regulation of glucose metabolic process"/>
    <property type="evidence" value="ECO:0007669"/>
    <property type="project" value="TreeGrafter"/>
</dbReference>
<dbReference type="GO" id="GO:0004740">
    <property type="term" value="F:pyruvate dehydrogenase (acetyl-transferring) kinase activity"/>
    <property type="evidence" value="ECO:0007669"/>
    <property type="project" value="UniProtKB-EC"/>
</dbReference>
<comment type="subcellular location">
    <subcellularLocation>
        <location evidence="8">Mitochondrion matrix</location>
    </subcellularLocation>
</comment>
<keyword evidence="5 8" id="KW-0067">ATP-binding</keyword>
<evidence type="ECO:0000256" key="2">
    <source>
        <dbReference type="ARBA" id="ARBA00022679"/>
    </source>
</evidence>
<keyword evidence="3 8" id="KW-0547">Nucleotide-binding</keyword>
<dbReference type="InterPro" id="IPR036890">
    <property type="entry name" value="HATPase_C_sf"/>
</dbReference>
<accession>A0A485L427</accession>
<name>A0A485L427_9STRA</name>
<evidence type="ECO:0000256" key="5">
    <source>
        <dbReference type="ARBA" id="ARBA00022840"/>
    </source>
</evidence>
<evidence type="ECO:0000313" key="11">
    <source>
        <dbReference type="EMBL" id="VFT92220.1"/>
    </source>
</evidence>
<sequence length="475" mass="52698">MEHISGHYVYPAVEQDCGDNWSLSRNLRPSRSPMRRCCTAAVVDGRHDALQHVARRFHVSTRAAASSLSFDDICVMAKTPPTPLTLQQMKTFATNGPELRLKGSAFLHNEVQLRFARAIVELSQLPLGLSETPPVQMAIANYTSFLQDVTAMNIPKTEEEDAIFTARITQMKKQGSNLVPMICGGLHEIKATAKGQDALRRQDVQDDLNTRLDTFFLSRIGIRMLIGQHTKDGGRVKLNDVQEIVHEAVSRASALCEKFCGPPPAVVVKVAKNGNAPFMYVRSHLHHMVFELVKNSMRATVERHRRRSIDDLPKCSLHPKPKMNHHSPLLGFVIPDIESIDGVTVFPPSGAAGSAMPPITVVISQGAEDLTIKISDEGGGVRRSEWRQLWHYTYTTTETIDPAVFRGEVNFREHFSGGGYGMPISRLFARYFGGELSFMSSEGYGSSAFIQAHRLGKQPELVPGHTNFTLQPLSF</sequence>
<keyword evidence="6 8" id="KW-0496">Mitochondrion</keyword>
<evidence type="ECO:0000256" key="1">
    <source>
        <dbReference type="ARBA" id="ARBA00006155"/>
    </source>
</evidence>
<evidence type="ECO:0000256" key="7">
    <source>
        <dbReference type="ARBA" id="ARBA00048201"/>
    </source>
</evidence>
<evidence type="ECO:0000259" key="9">
    <source>
        <dbReference type="Pfam" id="PF10436"/>
    </source>
</evidence>